<dbReference type="Proteomes" id="UP000291422">
    <property type="component" value="Unassembled WGS sequence"/>
</dbReference>
<reference evidence="2" key="1">
    <citation type="journal article" date="2019" name="bioRxiv">
        <title>Genomics, evolutionary history and diagnostics of the Alternaria alternata species group including apple and Asian pear pathotypes.</title>
        <authorList>
            <person name="Armitage A.D."/>
            <person name="Cockerton H.M."/>
            <person name="Sreenivasaprasad S."/>
            <person name="Woodhall J.W."/>
            <person name="Lane C.R."/>
            <person name="Harrison R.J."/>
            <person name="Clarkson J.P."/>
        </authorList>
    </citation>
    <scope>NUCLEOTIDE SEQUENCE [LARGE SCALE GENOMIC DNA]</scope>
    <source>
        <strain evidence="2">FERA 1177</strain>
    </source>
</reference>
<comment type="caution">
    <text evidence="1">The sequence shown here is derived from an EMBL/GenBank/DDBJ whole genome shotgun (WGS) entry which is preliminary data.</text>
</comment>
<protein>
    <submittedName>
        <fullName evidence="1">Uncharacterized protein</fullName>
    </submittedName>
</protein>
<gene>
    <name evidence="1" type="ORF">AA0117_g10922</name>
</gene>
<dbReference type="EMBL" id="PDXD01000045">
    <property type="protein sequence ID" value="RYN69202.1"/>
    <property type="molecule type" value="Genomic_DNA"/>
</dbReference>
<organism evidence="1 2">
    <name type="scientific">Alternaria alternata</name>
    <name type="common">Alternaria rot fungus</name>
    <name type="synonym">Torula alternata</name>
    <dbReference type="NCBI Taxonomy" id="5599"/>
    <lineage>
        <taxon>Eukaryota</taxon>
        <taxon>Fungi</taxon>
        <taxon>Dikarya</taxon>
        <taxon>Ascomycota</taxon>
        <taxon>Pezizomycotina</taxon>
        <taxon>Dothideomycetes</taxon>
        <taxon>Pleosporomycetidae</taxon>
        <taxon>Pleosporales</taxon>
        <taxon>Pleosporineae</taxon>
        <taxon>Pleosporaceae</taxon>
        <taxon>Alternaria</taxon>
        <taxon>Alternaria sect. Alternaria</taxon>
        <taxon>Alternaria alternata complex</taxon>
    </lineage>
</organism>
<dbReference type="AlphaFoldDB" id="A0A4Q4N351"/>
<evidence type="ECO:0000313" key="2">
    <source>
        <dbReference type="Proteomes" id="UP000291422"/>
    </source>
</evidence>
<accession>A0A4Q4N351</accession>
<sequence>MPVLTSVNQIFSDTYKYRRKPHITLANLITASPVLTIPLRPNKQQTPQVISYFTMRYSTPIIALVASLAHLATAQLGSDDTICGFLYGTDYTDACCHTVISRGVNAPCTDIEYVSNLTECSTHHFPTGWAVCVEKEHSDFGPLFGHGPSGIVTPEMTMDQLIQIYWDYFSSNAMGESLARAIAQRQT</sequence>
<proteinExistence type="predicted"/>
<evidence type="ECO:0000313" key="1">
    <source>
        <dbReference type="EMBL" id="RYN69202.1"/>
    </source>
</evidence>
<name>A0A4Q4N351_ALTAL</name>